<protein>
    <recommendedName>
        <fullName evidence="6">ATP-dependent Clp protease proteolytic subunit</fullName>
    </recommendedName>
</protein>
<keyword evidence="5" id="KW-0720">Serine protease</keyword>
<comment type="similarity">
    <text evidence="1 6">Belongs to the peptidase S14 family.</text>
</comment>
<accession>A0A135YZ81</accession>
<dbReference type="PATRIC" id="fig|1261.5.peg.137"/>
<feature type="region of interest" description="Disordered" evidence="7">
    <location>
        <begin position="181"/>
        <end position="205"/>
    </location>
</feature>
<evidence type="ECO:0000256" key="2">
    <source>
        <dbReference type="ARBA" id="ARBA00022490"/>
    </source>
</evidence>
<evidence type="ECO:0000256" key="1">
    <source>
        <dbReference type="ARBA" id="ARBA00007039"/>
    </source>
</evidence>
<evidence type="ECO:0000256" key="6">
    <source>
        <dbReference type="RuleBase" id="RU003567"/>
    </source>
</evidence>
<gene>
    <name evidence="8" type="ORF">HMPREF3195_00135</name>
</gene>
<dbReference type="GO" id="GO:0006515">
    <property type="term" value="P:protein quality control for misfolded or incompletely synthesized proteins"/>
    <property type="evidence" value="ECO:0007669"/>
    <property type="project" value="TreeGrafter"/>
</dbReference>
<dbReference type="GO" id="GO:0009368">
    <property type="term" value="C:endopeptidase Clp complex"/>
    <property type="evidence" value="ECO:0007669"/>
    <property type="project" value="TreeGrafter"/>
</dbReference>
<dbReference type="GO" id="GO:0004176">
    <property type="term" value="F:ATP-dependent peptidase activity"/>
    <property type="evidence" value="ECO:0007669"/>
    <property type="project" value="InterPro"/>
</dbReference>
<dbReference type="GO" id="GO:0004252">
    <property type="term" value="F:serine-type endopeptidase activity"/>
    <property type="evidence" value="ECO:0007669"/>
    <property type="project" value="InterPro"/>
</dbReference>
<comment type="caution">
    <text evidence="8">The sequence shown here is derived from an EMBL/GenBank/DDBJ whole genome shotgun (WGS) entry which is preliminary data.</text>
</comment>
<evidence type="ECO:0000256" key="3">
    <source>
        <dbReference type="ARBA" id="ARBA00022670"/>
    </source>
</evidence>
<keyword evidence="4" id="KW-0378">Hydrolase</keyword>
<dbReference type="InterPro" id="IPR001907">
    <property type="entry name" value="ClpP"/>
</dbReference>
<organism evidence="8 9">
    <name type="scientific">Peptostreptococcus anaerobius</name>
    <dbReference type="NCBI Taxonomy" id="1261"/>
    <lineage>
        <taxon>Bacteria</taxon>
        <taxon>Bacillati</taxon>
        <taxon>Bacillota</taxon>
        <taxon>Clostridia</taxon>
        <taxon>Peptostreptococcales</taxon>
        <taxon>Peptostreptococcaceae</taxon>
        <taxon>Peptostreptococcus</taxon>
    </lineage>
</organism>
<dbReference type="Gene3D" id="3.90.226.10">
    <property type="entry name" value="2-enoyl-CoA Hydratase, Chain A, domain 1"/>
    <property type="match status" value="1"/>
</dbReference>
<name>A0A135YZ81_9FIRM</name>
<dbReference type="EMBL" id="LSQZ01000003">
    <property type="protein sequence ID" value="KXI14680.1"/>
    <property type="molecule type" value="Genomic_DNA"/>
</dbReference>
<sequence>MVNKAIKPRCELVNNEVANELFLYGPVFSGKDWWYDEDEYICPQNVASALKEADGKDIVVRINTNGGDVFAGISIYNTLKDYKGKITVKVDGIAASAGSVIAMAADELKMGVGAMLMIHNAWTFTYGNADELRKAADDLDKISDSITEIYMTRFKGEKDELKSLLDAESYLTSEESIALGLADGEEPKEGENDNNEKNKQDVKSSIVAKYMAKRNESRQEVSKGSFFMNKFNK</sequence>
<dbReference type="AlphaFoldDB" id="A0A135YZ81"/>
<dbReference type="CDD" id="cd07016">
    <property type="entry name" value="S14_ClpP_1"/>
    <property type="match status" value="1"/>
</dbReference>
<evidence type="ECO:0000313" key="9">
    <source>
        <dbReference type="Proteomes" id="UP000070326"/>
    </source>
</evidence>
<dbReference type="NCBIfam" id="NF045542">
    <property type="entry name" value="Clp_rel_HeadMat"/>
    <property type="match status" value="1"/>
</dbReference>
<dbReference type="InterPro" id="IPR029045">
    <property type="entry name" value="ClpP/crotonase-like_dom_sf"/>
</dbReference>
<keyword evidence="2" id="KW-0963">Cytoplasm</keyword>
<evidence type="ECO:0000313" key="8">
    <source>
        <dbReference type="EMBL" id="KXI14680.1"/>
    </source>
</evidence>
<dbReference type="PANTHER" id="PTHR10381:SF70">
    <property type="entry name" value="ATP-DEPENDENT CLP PROTEASE PROTEOLYTIC SUBUNIT"/>
    <property type="match status" value="1"/>
</dbReference>
<dbReference type="PANTHER" id="PTHR10381">
    <property type="entry name" value="ATP-DEPENDENT CLP PROTEASE PROTEOLYTIC SUBUNIT"/>
    <property type="match status" value="1"/>
</dbReference>
<proteinExistence type="inferred from homology"/>
<feature type="compositionally biased region" description="Basic and acidic residues" evidence="7">
    <location>
        <begin position="185"/>
        <end position="202"/>
    </location>
</feature>
<dbReference type="STRING" id="1261.HMPREF3195_00135"/>
<dbReference type="Proteomes" id="UP000070326">
    <property type="component" value="Unassembled WGS sequence"/>
</dbReference>
<dbReference type="Pfam" id="PF00574">
    <property type="entry name" value="CLP_protease"/>
    <property type="match status" value="1"/>
</dbReference>
<dbReference type="InterPro" id="IPR023562">
    <property type="entry name" value="ClpP/TepA"/>
</dbReference>
<dbReference type="PRINTS" id="PR00127">
    <property type="entry name" value="CLPPROTEASEP"/>
</dbReference>
<dbReference type="GO" id="GO:0051117">
    <property type="term" value="F:ATPase binding"/>
    <property type="evidence" value="ECO:0007669"/>
    <property type="project" value="TreeGrafter"/>
</dbReference>
<evidence type="ECO:0000256" key="7">
    <source>
        <dbReference type="SAM" id="MobiDB-lite"/>
    </source>
</evidence>
<dbReference type="RefSeq" id="WP_061101557.1">
    <property type="nucleotide sequence ID" value="NZ_KQ961784.1"/>
</dbReference>
<evidence type="ECO:0000256" key="5">
    <source>
        <dbReference type="ARBA" id="ARBA00022825"/>
    </source>
</evidence>
<dbReference type="SUPFAM" id="SSF52096">
    <property type="entry name" value="ClpP/crotonase"/>
    <property type="match status" value="1"/>
</dbReference>
<keyword evidence="3" id="KW-0645">Protease</keyword>
<reference evidence="8 9" key="1">
    <citation type="submission" date="2016-02" db="EMBL/GenBank/DDBJ databases">
        <authorList>
            <person name="Wen L."/>
            <person name="He K."/>
            <person name="Yang H."/>
        </authorList>
    </citation>
    <scope>NUCLEOTIDE SEQUENCE [LARGE SCALE GENOMIC DNA]</scope>
    <source>
        <strain evidence="8 9">MJR8628A</strain>
    </source>
</reference>
<evidence type="ECO:0000256" key="4">
    <source>
        <dbReference type="ARBA" id="ARBA00022801"/>
    </source>
</evidence>